<protein>
    <submittedName>
        <fullName evidence="2 3">Uncharacterized protein</fullName>
    </submittedName>
</protein>
<dbReference type="Proteomes" id="UP000887569">
    <property type="component" value="Unplaced"/>
</dbReference>
<sequence>MSSLPAKINEVNIDTRLKGNSIRSGSLELTPMQTQKVVGEKLQASEDNFADLEGYISPESLEVIRRIHGHKTPVARVSRHETSPTLSKANTQGRSNIASEFIHVTGRIEIL</sequence>
<evidence type="ECO:0000313" key="2">
    <source>
        <dbReference type="WBParaSite" id="PgR016_g025_t01"/>
    </source>
</evidence>
<dbReference type="AlphaFoldDB" id="A0A915ATJ0"/>
<name>A0A915ATJ0_PARUN</name>
<dbReference type="WBParaSite" id="PgR016_g025_t02">
    <property type="protein sequence ID" value="PgR016_g025_t02"/>
    <property type="gene ID" value="PgR016_g025"/>
</dbReference>
<reference evidence="2 3" key="1">
    <citation type="submission" date="2022-11" db="UniProtKB">
        <authorList>
            <consortium name="WormBaseParasite"/>
        </authorList>
    </citation>
    <scope>IDENTIFICATION</scope>
</reference>
<evidence type="ECO:0000313" key="1">
    <source>
        <dbReference type="Proteomes" id="UP000887569"/>
    </source>
</evidence>
<evidence type="ECO:0000313" key="3">
    <source>
        <dbReference type="WBParaSite" id="PgR016_g025_t02"/>
    </source>
</evidence>
<organism evidence="1 3">
    <name type="scientific">Parascaris univalens</name>
    <name type="common">Nematode worm</name>
    <dbReference type="NCBI Taxonomy" id="6257"/>
    <lineage>
        <taxon>Eukaryota</taxon>
        <taxon>Metazoa</taxon>
        <taxon>Ecdysozoa</taxon>
        <taxon>Nematoda</taxon>
        <taxon>Chromadorea</taxon>
        <taxon>Rhabditida</taxon>
        <taxon>Spirurina</taxon>
        <taxon>Ascaridomorpha</taxon>
        <taxon>Ascaridoidea</taxon>
        <taxon>Ascarididae</taxon>
        <taxon>Parascaris</taxon>
    </lineage>
</organism>
<proteinExistence type="predicted"/>
<keyword evidence="1" id="KW-1185">Reference proteome</keyword>
<accession>A0A915ATJ0</accession>
<dbReference type="WBParaSite" id="PgR016_g025_t01">
    <property type="protein sequence ID" value="PgR016_g025_t01"/>
    <property type="gene ID" value="PgR016_g025"/>
</dbReference>